<protein>
    <submittedName>
        <fullName evidence="1">Uncharacterized protein</fullName>
    </submittedName>
</protein>
<dbReference type="AlphaFoldDB" id="A0A7Y6IWK8"/>
<keyword evidence="2" id="KW-1185">Reference proteome</keyword>
<name>A0A7Y6IWK8_9ACTN</name>
<gene>
    <name evidence="1" type="ORF">HT134_36160</name>
</gene>
<evidence type="ECO:0000313" key="1">
    <source>
        <dbReference type="EMBL" id="NUW45510.1"/>
    </source>
</evidence>
<proteinExistence type="predicted"/>
<dbReference type="EMBL" id="JABWGO010000012">
    <property type="protein sequence ID" value="NUW45510.1"/>
    <property type="molecule type" value="Genomic_DNA"/>
</dbReference>
<reference evidence="1 2" key="1">
    <citation type="submission" date="2020-06" db="EMBL/GenBank/DDBJ databases">
        <authorList>
            <person name="Chanama M."/>
        </authorList>
    </citation>
    <scope>NUCLEOTIDE SEQUENCE [LARGE SCALE GENOMIC DNA]</scope>
    <source>
        <strain evidence="1 2">TBRC6557</strain>
    </source>
</reference>
<organism evidence="1 2">
    <name type="scientific">Nonomuraea rhodomycinica</name>
    <dbReference type="NCBI Taxonomy" id="1712872"/>
    <lineage>
        <taxon>Bacteria</taxon>
        <taxon>Bacillati</taxon>
        <taxon>Actinomycetota</taxon>
        <taxon>Actinomycetes</taxon>
        <taxon>Streptosporangiales</taxon>
        <taxon>Streptosporangiaceae</taxon>
        <taxon>Nonomuraea</taxon>
    </lineage>
</organism>
<evidence type="ECO:0000313" key="2">
    <source>
        <dbReference type="Proteomes" id="UP000546126"/>
    </source>
</evidence>
<dbReference type="RefSeq" id="WP_175604970.1">
    <property type="nucleotide sequence ID" value="NZ_JABWGO010000012.1"/>
</dbReference>
<comment type="caution">
    <text evidence="1">The sequence shown here is derived from an EMBL/GenBank/DDBJ whole genome shotgun (WGS) entry which is preliminary data.</text>
</comment>
<dbReference type="Proteomes" id="UP000546126">
    <property type="component" value="Unassembled WGS sequence"/>
</dbReference>
<sequence>MSTTTATPAEQAMALLAYAADGRHFYEGYIHDNHRTLHERDAATAMYAAQAATAHTLLAITSELAELREAVRQVAACRTELAEIATAVRYLAGAHDRSNARLEDALSGITASIEKTASDSLDNIADAIRESSQTLDANLLGVQDALTPQPRWWQFGLRRSQRDRPESEGSA</sequence>
<accession>A0A7Y6IWK8</accession>